<dbReference type="KEGG" id="acht:bsdcttw_47160"/>
<protein>
    <submittedName>
        <fullName evidence="1">Uncharacterized protein</fullName>
    </submittedName>
</protein>
<reference evidence="1 2" key="1">
    <citation type="submission" date="2020-08" db="EMBL/GenBank/DDBJ databases">
        <title>Draft genome sequencing of an Anaerocolumna strain isolated from anoxic soil subjected to BSD treatment.</title>
        <authorList>
            <person name="Uek A."/>
            <person name="Tonouchi A."/>
        </authorList>
    </citation>
    <scope>NUCLEOTIDE SEQUENCE [LARGE SCALE GENOMIC DNA]</scope>
    <source>
        <strain evidence="1 2">CTTW</strain>
    </source>
</reference>
<gene>
    <name evidence="1" type="ORF">bsdcttw_47160</name>
</gene>
<keyword evidence="2" id="KW-1185">Reference proteome</keyword>
<dbReference type="RefSeq" id="WP_185257214.1">
    <property type="nucleotide sequence ID" value="NZ_AP023368.1"/>
</dbReference>
<dbReference type="Proteomes" id="UP000515703">
    <property type="component" value="Chromosome"/>
</dbReference>
<dbReference type="EMBL" id="AP023368">
    <property type="protein sequence ID" value="BCK01676.1"/>
    <property type="molecule type" value="Genomic_DNA"/>
</dbReference>
<dbReference type="AlphaFoldDB" id="A0A7M3SAQ8"/>
<evidence type="ECO:0000313" key="2">
    <source>
        <dbReference type="Proteomes" id="UP000515703"/>
    </source>
</evidence>
<sequence>MKKRTLFFRISLLIILLIILYLLRPISLKPLISDKNSMPLQVIHIEGTRDIRNGPHQKIYTYDFSSSSDEYKDFCKLFEKYYYHISLSTFTKNNTTIGGRDYISIKTSDHSIDLTGTDKIIIDDIPYRIGYLGKSKGKALTNDFIKILKKQ</sequence>
<accession>A0A7M3SAQ8</accession>
<evidence type="ECO:0000313" key="1">
    <source>
        <dbReference type="EMBL" id="BCK01676.1"/>
    </source>
</evidence>
<proteinExistence type="predicted"/>
<reference evidence="1 2" key="2">
    <citation type="submission" date="2020-08" db="EMBL/GenBank/DDBJ databases">
        <authorList>
            <person name="Ueki A."/>
            <person name="Tonouchi A."/>
        </authorList>
    </citation>
    <scope>NUCLEOTIDE SEQUENCE [LARGE SCALE GENOMIC DNA]</scope>
    <source>
        <strain evidence="1 2">CTTW</strain>
    </source>
</reference>
<organism evidence="1 2">
    <name type="scientific">Anaerocolumna chitinilytica</name>
    <dbReference type="NCBI Taxonomy" id="1727145"/>
    <lineage>
        <taxon>Bacteria</taxon>
        <taxon>Bacillati</taxon>
        <taxon>Bacillota</taxon>
        <taxon>Clostridia</taxon>
        <taxon>Lachnospirales</taxon>
        <taxon>Lachnospiraceae</taxon>
        <taxon>Anaerocolumna</taxon>
    </lineage>
</organism>
<name>A0A7M3SAQ8_9FIRM</name>